<dbReference type="SUPFAM" id="SSF50129">
    <property type="entry name" value="GroES-like"/>
    <property type="match status" value="1"/>
</dbReference>
<sequence>MEKNMKALVFDQYGTTENLHYKDIPIPTPKDNEVLIKVHSVSINAVDFILFSGINFLFRLKTGIFKPHINIPGHDLSGTVAKVGPKVTGFKVGDSVFGAVPILNKGSFAEYALAPSDHIIKKPENMSFNDAAAFPIAALTCIQAIKYNIKPNFKNKVLIYGASGGAGSFAVQVARALECDVTAVCSTRNVEAAKNLGADRVIDYKKESVFDKSEKYDLILGVNGDNSIYSYRKLLNKNGVYLAIGGSPKQLLQAVILGNFIFSHKMAFLEVKPNRKNLEYLCDLYNDEKLVSVIDKVYPKDEIVDAIKYFEKGQSQLSKKQKESSGNKDEFHETKENFSFEEIDSFGKLVNSKDEISSGNIDDDLESDRKDIKNGKRMDSVFSERSDIFEDDIDLNEPQPANLKFNNAQKDGFDIEKSFQVVNFNQSLSKSKVISCISSEVCEAVIISQSSSIKSREVLMQLQKKHENVELLNNQNKGKTKEEKPIVKKFDRTLGKQNENNVRKQNVMDESFVIVEKDNKIGFYNDKISDLSQAKVTEKNKPTKNELTTLKRSKPCLDLKALSDSYNRQMVLECIKPTLLNTKNYNENNNEPHLYPTETPKTSKKQNFLSNQQTNATQNNRKTSQNHDYKYQPYKKYDRNHPKTETLIFDFGAIKENRRYPKDLVNPFFSSNKQLNNSYYNPQSTKICKCKNIGSCKPGYSNERIYIDYLNRELKHIEKEKRVSDHEQPVSDSEYDFDLSVDWLTEISTEKRNKYQPRKEKYYYLGYSLDSSYVYRYNRDTGEVKLVYKSPIKSVESQKKTNGNTALESLKFVSQPIITGCCEESIINKIPVAKMMRDVNRVMNSEKEIIDCELLNDCSVVLRYKSLVNNVPQNKELEESNNVQNYNLEKNVEYDETENKSYFKLIDSTYVYGRHVLPSQKITIDFKRGIQ</sequence>
<dbReference type="PANTHER" id="PTHR44013:SF1">
    <property type="entry name" value="ZINC-TYPE ALCOHOL DEHYDROGENASE-LIKE PROTEIN C16A3.02C"/>
    <property type="match status" value="1"/>
</dbReference>
<gene>
    <name evidence="2" type="ORF">BB559_002346</name>
</gene>
<protein>
    <recommendedName>
        <fullName evidence="1">Enoyl reductase (ER) domain-containing protein</fullName>
    </recommendedName>
</protein>
<dbReference type="EMBL" id="MBFT01000138">
    <property type="protein sequence ID" value="PVU96570.1"/>
    <property type="molecule type" value="Genomic_DNA"/>
</dbReference>
<dbReference type="Pfam" id="PF13602">
    <property type="entry name" value="ADH_zinc_N_2"/>
    <property type="match status" value="1"/>
</dbReference>
<dbReference type="InterPro" id="IPR052733">
    <property type="entry name" value="Chloroplast_QOR"/>
</dbReference>
<evidence type="ECO:0000259" key="1">
    <source>
        <dbReference type="SMART" id="SM00829"/>
    </source>
</evidence>
<evidence type="ECO:0000313" key="2">
    <source>
        <dbReference type="EMBL" id="PVU96570.1"/>
    </source>
</evidence>
<dbReference type="Gene3D" id="3.40.50.720">
    <property type="entry name" value="NAD(P)-binding Rossmann-like Domain"/>
    <property type="match status" value="1"/>
</dbReference>
<dbReference type="OrthoDB" id="201656at2759"/>
<dbReference type="SMART" id="SM00829">
    <property type="entry name" value="PKS_ER"/>
    <property type="match status" value="1"/>
</dbReference>
<dbReference type="Pfam" id="PF08240">
    <property type="entry name" value="ADH_N"/>
    <property type="match status" value="1"/>
</dbReference>
<dbReference type="InterPro" id="IPR013154">
    <property type="entry name" value="ADH-like_N"/>
</dbReference>
<evidence type="ECO:0000313" key="3">
    <source>
        <dbReference type="Proteomes" id="UP000245699"/>
    </source>
</evidence>
<accession>A0A2T9YW49</accession>
<proteinExistence type="predicted"/>
<name>A0A2T9YW49_9FUNG</name>
<dbReference type="Gene3D" id="3.90.180.10">
    <property type="entry name" value="Medium-chain alcohol dehydrogenases, catalytic domain"/>
    <property type="match status" value="1"/>
</dbReference>
<dbReference type="Proteomes" id="UP000245699">
    <property type="component" value="Unassembled WGS sequence"/>
</dbReference>
<dbReference type="InterPro" id="IPR020843">
    <property type="entry name" value="ER"/>
</dbReference>
<keyword evidence="3" id="KW-1185">Reference proteome</keyword>
<organism evidence="2 3">
    <name type="scientific">Furculomyces boomerangus</name>
    <dbReference type="NCBI Taxonomy" id="61424"/>
    <lineage>
        <taxon>Eukaryota</taxon>
        <taxon>Fungi</taxon>
        <taxon>Fungi incertae sedis</taxon>
        <taxon>Zoopagomycota</taxon>
        <taxon>Kickxellomycotina</taxon>
        <taxon>Harpellomycetes</taxon>
        <taxon>Harpellales</taxon>
        <taxon>Harpellaceae</taxon>
        <taxon>Furculomyces</taxon>
    </lineage>
</organism>
<dbReference type="AlphaFoldDB" id="A0A2T9YW49"/>
<dbReference type="CDD" id="cd08267">
    <property type="entry name" value="MDR1"/>
    <property type="match status" value="1"/>
</dbReference>
<dbReference type="PANTHER" id="PTHR44013">
    <property type="entry name" value="ZINC-TYPE ALCOHOL DEHYDROGENASE-LIKE PROTEIN C16A3.02C"/>
    <property type="match status" value="1"/>
</dbReference>
<dbReference type="GO" id="GO:0016491">
    <property type="term" value="F:oxidoreductase activity"/>
    <property type="evidence" value="ECO:0007669"/>
    <property type="project" value="InterPro"/>
</dbReference>
<reference evidence="2 3" key="1">
    <citation type="journal article" date="2018" name="MBio">
        <title>Comparative Genomics Reveals the Core Gene Toolbox for the Fungus-Insect Symbiosis.</title>
        <authorList>
            <person name="Wang Y."/>
            <person name="Stata M."/>
            <person name="Wang W."/>
            <person name="Stajich J.E."/>
            <person name="White M.M."/>
            <person name="Moncalvo J.M."/>
        </authorList>
    </citation>
    <scope>NUCLEOTIDE SEQUENCE [LARGE SCALE GENOMIC DNA]</scope>
    <source>
        <strain evidence="2 3">AUS-77-4</strain>
    </source>
</reference>
<dbReference type="STRING" id="61424.A0A2T9YW49"/>
<feature type="domain" description="Enoyl reductase (ER)" evidence="1">
    <location>
        <begin position="14"/>
        <end position="317"/>
    </location>
</feature>
<dbReference type="SUPFAM" id="SSF51735">
    <property type="entry name" value="NAD(P)-binding Rossmann-fold domains"/>
    <property type="match status" value="1"/>
</dbReference>
<dbReference type="InterPro" id="IPR011032">
    <property type="entry name" value="GroES-like_sf"/>
</dbReference>
<dbReference type="InterPro" id="IPR036291">
    <property type="entry name" value="NAD(P)-bd_dom_sf"/>
</dbReference>
<comment type="caution">
    <text evidence="2">The sequence shown here is derived from an EMBL/GenBank/DDBJ whole genome shotgun (WGS) entry which is preliminary data.</text>
</comment>